<keyword evidence="2" id="KW-1185">Reference proteome</keyword>
<reference evidence="1" key="1">
    <citation type="submission" date="2021-06" db="EMBL/GenBank/DDBJ databases">
        <authorList>
            <person name="Kallberg Y."/>
            <person name="Tangrot J."/>
            <person name="Rosling A."/>
        </authorList>
    </citation>
    <scope>NUCLEOTIDE SEQUENCE</scope>
    <source>
        <strain evidence="1">UK204</strain>
    </source>
</reference>
<dbReference type="Proteomes" id="UP000789570">
    <property type="component" value="Unassembled WGS sequence"/>
</dbReference>
<comment type="caution">
    <text evidence="1">The sequence shown here is derived from an EMBL/GenBank/DDBJ whole genome shotgun (WGS) entry which is preliminary data.</text>
</comment>
<accession>A0A9N9J848</accession>
<dbReference type="AlphaFoldDB" id="A0A9N9J848"/>
<gene>
    <name evidence="1" type="ORF">FCALED_LOCUS17380</name>
</gene>
<evidence type="ECO:0000313" key="2">
    <source>
        <dbReference type="Proteomes" id="UP000789570"/>
    </source>
</evidence>
<protein>
    <submittedName>
        <fullName evidence="1">9615_t:CDS:1</fullName>
    </submittedName>
</protein>
<feature type="non-terminal residue" evidence="1">
    <location>
        <position position="1"/>
    </location>
</feature>
<evidence type="ECO:0000313" key="1">
    <source>
        <dbReference type="EMBL" id="CAG8768508.1"/>
    </source>
</evidence>
<dbReference type="OrthoDB" id="2379098at2759"/>
<proteinExistence type="predicted"/>
<name>A0A9N9J848_9GLOM</name>
<feature type="non-terminal residue" evidence="1">
    <location>
        <position position="105"/>
    </location>
</feature>
<sequence>ESGWEDENWVNEGTLQDGREVLVNLVWKDNAVLNKRKRGPYLAGPIKKSTYYDKWGPNGTFTIAASNTKDITGYFFSTKDSNNNISSPDTADIVLEFSNNRNEED</sequence>
<dbReference type="EMBL" id="CAJVPQ010026310">
    <property type="protein sequence ID" value="CAG8768508.1"/>
    <property type="molecule type" value="Genomic_DNA"/>
</dbReference>
<organism evidence="1 2">
    <name type="scientific">Funneliformis caledonium</name>
    <dbReference type="NCBI Taxonomy" id="1117310"/>
    <lineage>
        <taxon>Eukaryota</taxon>
        <taxon>Fungi</taxon>
        <taxon>Fungi incertae sedis</taxon>
        <taxon>Mucoromycota</taxon>
        <taxon>Glomeromycotina</taxon>
        <taxon>Glomeromycetes</taxon>
        <taxon>Glomerales</taxon>
        <taxon>Glomeraceae</taxon>
        <taxon>Funneliformis</taxon>
    </lineage>
</organism>